<dbReference type="OrthoDB" id="3561189at2759"/>
<sequence length="342" mass="38764">MLISPPRVLRTLSWPEKCIQRPYDQRKIAALRQCTKARAYDGEEGSDQLYNSMRLLRAPPCAAIQSHEFATMPRQASPFDLSENANWMTQDRDLWLFRRYEKLHIFNILSLQQRLATLEQQLERNVDAEWRGEGEQRAAVGCLPKSQDNALVTEIQTAVKAYDEALLALAEISRFQCPAVRTVKIVEKTMYHTNVTTLARELGINQQGADRTTLLAIATPAKSWFHKYIDKSEWLSSLFTEASACQGHQKINENDLFYKYSESKIRKAEFGMISASLCLVQILPIAALTLVTNRTWRLVIMLFLILIVSILTSLFANTARATNFGAVVAYSALIIVFLGKGN</sequence>
<dbReference type="PANTHER" id="PTHR34502:SF5">
    <property type="entry name" value="DUF6594 DOMAIN-CONTAINING PROTEIN"/>
    <property type="match status" value="1"/>
</dbReference>
<evidence type="ECO:0000259" key="2">
    <source>
        <dbReference type="Pfam" id="PF20237"/>
    </source>
</evidence>
<gene>
    <name evidence="3" type="ORF">K432DRAFT_421928</name>
</gene>
<evidence type="ECO:0000313" key="3">
    <source>
        <dbReference type="EMBL" id="OCK85226.1"/>
    </source>
</evidence>
<evidence type="ECO:0000313" key="4">
    <source>
        <dbReference type="Proteomes" id="UP000250266"/>
    </source>
</evidence>
<keyword evidence="1" id="KW-1133">Transmembrane helix</keyword>
<dbReference type="PANTHER" id="PTHR34502">
    <property type="entry name" value="DUF6594 DOMAIN-CONTAINING PROTEIN-RELATED"/>
    <property type="match status" value="1"/>
</dbReference>
<keyword evidence="1" id="KW-0812">Transmembrane</keyword>
<dbReference type="InterPro" id="IPR046529">
    <property type="entry name" value="DUF6594"/>
</dbReference>
<dbReference type="Proteomes" id="UP000250266">
    <property type="component" value="Unassembled WGS sequence"/>
</dbReference>
<name>A0A8E2EJZ8_9PEZI</name>
<dbReference type="AlphaFoldDB" id="A0A8E2EJZ8"/>
<feature type="transmembrane region" description="Helical" evidence="1">
    <location>
        <begin position="298"/>
        <end position="316"/>
    </location>
</feature>
<reference evidence="3 4" key="1">
    <citation type="journal article" date="2016" name="Nat. Commun.">
        <title>Ectomycorrhizal ecology is imprinted in the genome of the dominant symbiotic fungus Cenococcum geophilum.</title>
        <authorList>
            <consortium name="DOE Joint Genome Institute"/>
            <person name="Peter M."/>
            <person name="Kohler A."/>
            <person name="Ohm R.A."/>
            <person name="Kuo A."/>
            <person name="Krutzmann J."/>
            <person name="Morin E."/>
            <person name="Arend M."/>
            <person name="Barry K.W."/>
            <person name="Binder M."/>
            <person name="Choi C."/>
            <person name="Clum A."/>
            <person name="Copeland A."/>
            <person name="Grisel N."/>
            <person name="Haridas S."/>
            <person name="Kipfer T."/>
            <person name="LaButti K."/>
            <person name="Lindquist E."/>
            <person name="Lipzen A."/>
            <person name="Maire R."/>
            <person name="Meier B."/>
            <person name="Mihaltcheva S."/>
            <person name="Molinier V."/>
            <person name="Murat C."/>
            <person name="Poggeler S."/>
            <person name="Quandt C.A."/>
            <person name="Sperisen C."/>
            <person name="Tritt A."/>
            <person name="Tisserant E."/>
            <person name="Crous P.W."/>
            <person name="Henrissat B."/>
            <person name="Nehls U."/>
            <person name="Egli S."/>
            <person name="Spatafora J.W."/>
            <person name="Grigoriev I.V."/>
            <person name="Martin F.M."/>
        </authorList>
    </citation>
    <scope>NUCLEOTIDE SEQUENCE [LARGE SCALE GENOMIC DNA]</scope>
    <source>
        <strain evidence="3 4">CBS 459.81</strain>
    </source>
</reference>
<protein>
    <recommendedName>
        <fullName evidence="2">DUF6594 domain-containing protein</fullName>
    </recommendedName>
</protein>
<dbReference type="Pfam" id="PF20237">
    <property type="entry name" value="DUF6594"/>
    <property type="match status" value="1"/>
</dbReference>
<feature type="transmembrane region" description="Helical" evidence="1">
    <location>
        <begin position="322"/>
        <end position="339"/>
    </location>
</feature>
<proteinExistence type="predicted"/>
<organism evidence="3 4">
    <name type="scientific">Lepidopterella palustris CBS 459.81</name>
    <dbReference type="NCBI Taxonomy" id="1314670"/>
    <lineage>
        <taxon>Eukaryota</taxon>
        <taxon>Fungi</taxon>
        <taxon>Dikarya</taxon>
        <taxon>Ascomycota</taxon>
        <taxon>Pezizomycotina</taxon>
        <taxon>Dothideomycetes</taxon>
        <taxon>Pleosporomycetidae</taxon>
        <taxon>Mytilinidiales</taxon>
        <taxon>Argynnaceae</taxon>
        <taxon>Lepidopterella</taxon>
    </lineage>
</organism>
<feature type="domain" description="DUF6594" evidence="2">
    <location>
        <begin position="85"/>
        <end position="333"/>
    </location>
</feature>
<keyword evidence="4" id="KW-1185">Reference proteome</keyword>
<evidence type="ECO:0000256" key="1">
    <source>
        <dbReference type="SAM" id="Phobius"/>
    </source>
</evidence>
<feature type="transmembrane region" description="Helical" evidence="1">
    <location>
        <begin position="270"/>
        <end position="291"/>
    </location>
</feature>
<keyword evidence="1" id="KW-0472">Membrane</keyword>
<accession>A0A8E2EJZ8</accession>
<dbReference type="EMBL" id="KV744822">
    <property type="protein sequence ID" value="OCK85226.1"/>
    <property type="molecule type" value="Genomic_DNA"/>
</dbReference>